<name>A0A9E4MZC4_9GAMM</name>
<protein>
    <submittedName>
        <fullName evidence="1">TIGR03759 family integrating conjugative element protein</fullName>
    </submittedName>
</protein>
<sequence length="246" mass="27634">MFIGVTPTHTTNEASVVTNYFSSFCSTSTRALAFFLSATFFSISYGDEVKQTGVEISNLNSTAVNAEAMEFDGWGLSESETERYQRIMKGPRGNWTPNLSPLQVLGINAESVQERQHYARRLAIIEHDRLVRERVFETAYLSEYAKLYPNAPLYEGAPAIAKTKKVKQQRKRVNITLPCDIQSVCYKRIAPTLAKATSKPVDLYFFGVESVDDIQTWAREIGIDPDRVRQKLITLNVGEIMSSSGK</sequence>
<reference evidence="1" key="1">
    <citation type="journal article" date="2021" name="Proc. Natl. Acad. Sci. U.S.A.">
        <title>Global biogeography of chemosynthetic symbionts reveals both localized and globally distributed symbiont groups. .</title>
        <authorList>
            <person name="Osvatic J.T."/>
            <person name="Wilkins L.G.E."/>
            <person name="Leibrecht L."/>
            <person name="Leray M."/>
            <person name="Zauner S."/>
            <person name="Polzin J."/>
            <person name="Camacho Y."/>
            <person name="Gros O."/>
            <person name="van Gils J.A."/>
            <person name="Eisen J.A."/>
            <person name="Petersen J.M."/>
            <person name="Yuen B."/>
        </authorList>
    </citation>
    <scope>NUCLEOTIDE SEQUENCE</scope>
    <source>
        <strain evidence="1">MAGL173</strain>
    </source>
</reference>
<organism evidence="1 2">
    <name type="scientific">Candidatus Thiodiazotropha lotti</name>
    <dbReference type="NCBI Taxonomy" id="2792787"/>
    <lineage>
        <taxon>Bacteria</taxon>
        <taxon>Pseudomonadati</taxon>
        <taxon>Pseudomonadota</taxon>
        <taxon>Gammaproteobacteria</taxon>
        <taxon>Chromatiales</taxon>
        <taxon>Sedimenticolaceae</taxon>
        <taxon>Candidatus Thiodiazotropha</taxon>
    </lineage>
</organism>
<dbReference type="InterPro" id="IPR022293">
    <property type="entry name" value="Integrating-conj_element"/>
</dbReference>
<gene>
    <name evidence="1" type="ORF">JAZ04_01665</name>
</gene>
<evidence type="ECO:0000313" key="2">
    <source>
        <dbReference type="Proteomes" id="UP000886687"/>
    </source>
</evidence>
<evidence type="ECO:0000313" key="1">
    <source>
        <dbReference type="EMBL" id="MCG7937550.1"/>
    </source>
</evidence>
<comment type="caution">
    <text evidence="1">The sequence shown here is derived from an EMBL/GenBank/DDBJ whole genome shotgun (WGS) entry which is preliminary data.</text>
</comment>
<dbReference type="Proteomes" id="UP000886687">
    <property type="component" value="Unassembled WGS sequence"/>
</dbReference>
<proteinExistence type="predicted"/>
<dbReference type="EMBL" id="JAEPDI010000001">
    <property type="protein sequence ID" value="MCG7937550.1"/>
    <property type="molecule type" value="Genomic_DNA"/>
</dbReference>
<dbReference type="NCBIfam" id="TIGR03759">
    <property type="entry name" value="conj_TIGR03759"/>
    <property type="match status" value="1"/>
</dbReference>
<dbReference type="AlphaFoldDB" id="A0A9E4MZC4"/>
<accession>A0A9E4MZC4</accession>